<comment type="subcellular location">
    <subcellularLocation>
        <location evidence="1">Cell inner membrane</location>
        <topology evidence="1">Single-pass membrane protein</topology>
        <orientation evidence="1">Periplasmic side</orientation>
    </subcellularLocation>
</comment>
<evidence type="ECO:0000256" key="2">
    <source>
        <dbReference type="ARBA" id="ARBA00006555"/>
    </source>
</evidence>
<dbReference type="Proteomes" id="UP000808215">
    <property type="component" value="Unassembled WGS sequence"/>
</dbReference>
<dbReference type="EMBL" id="JADVKH010000113">
    <property type="protein sequence ID" value="MBJ9691077.1"/>
    <property type="molecule type" value="Genomic_DNA"/>
</dbReference>
<feature type="domain" description="TonB C-terminal" evidence="12">
    <location>
        <begin position="155"/>
        <end position="246"/>
    </location>
</feature>
<evidence type="ECO:0000313" key="14">
    <source>
        <dbReference type="EMBL" id="PRH39995.1"/>
    </source>
</evidence>
<keyword evidence="7" id="KW-0653">Protein transport</keyword>
<evidence type="ECO:0000256" key="11">
    <source>
        <dbReference type="SAM" id="Phobius"/>
    </source>
</evidence>
<dbReference type="GO" id="GO:0015031">
    <property type="term" value="P:protein transport"/>
    <property type="evidence" value="ECO:0007669"/>
    <property type="project" value="UniProtKB-KW"/>
</dbReference>
<reference evidence="13 16" key="2">
    <citation type="submission" date="2020-11" db="EMBL/GenBank/DDBJ databases">
        <title>Enhanced detection system for hospital associated transmission using whole genome sequencing surveillance.</title>
        <authorList>
            <person name="Harrison L.H."/>
            <person name="Van Tyne D."/>
            <person name="Marsh J.W."/>
            <person name="Griffith M.P."/>
            <person name="Snyder D.J."/>
            <person name="Cooper V.S."/>
            <person name="Mustapha M."/>
        </authorList>
    </citation>
    <scope>NUCLEOTIDE SEQUENCE [LARGE SCALE GENOMIC DNA]</scope>
    <source>
        <strain evidence="13 16">BC00020</strain>
    </source>
</reference>
<gene>
    <name evidence="14" type="ORF">C6T65_23320</name>
    <name evidence="13" type="ORF">I5589_28775</name>
</gene>
<dbReference type="SUPFAM" id="SSF74653">
    <property type="entry name" value="TolA/TonB C-terminal domain"/>
    <property type="match status" value="1"/>
</dbReference>
<dbReference type="OMA" id="CRPYIEN"/>
<dbReference type="GO" id="GO:0098797">
    <property type="term" value="C:plasma membrane protein complex"/>
    <property type="evidence" value="ECO:0007669"/>
    <property type="project" value="TreeGrafter"/>
</dbReference>
<comment type="caution">
    <text evidence="14">The sequence shown here is derived from an EMBL/GenBank/DDBJ whole genome shotgun (WGS) entry which is preliminary data.</text>
</comment>
<dbReference type="PANTHER" id="PTHR33446:SF2">
    <property type="entry name" value="PROTEIN TONB"/>
    <property type="match status" value="1"/>
</dbReference>
<evidence type="ECO:0000256" key="1">
    <source>
        <dbReference type="ARBA" id="ARBA00004383"/>
    </source>
</evidence>
<evidence type="ECO:0000256" key="5">
    <source>
        <dbReference type="ARBA" id="ARBA00022519"/>
    </source>
</evidence>
<evidence type="ECO:0000256" key="8">
    <source>
        <dbReference type="ARBA" id="ARBA00022989"/>
    </source>
</evidence>
<evidence type="ECO:0000256" key="3">
    <source>
        <dbReference type="ARBA" id="ARBA00022448"/>
    </source>
</evidence>
<feature type="compositionally biased region" description="Low complexity" evidence="10">
    <location>
        <begin position="130"/>
        <end position="146"/>
    </location>
</feature>
<dbReference type="InterPro" id="IPR037682">
    <property type="entry name" value="TonB_C"/>
</dbReference>
<evidence type="ECO:0000259" key="12">
    <source>
        <dbReference type="PROSITE" id="PS52015"/>
    </source>
</evidence>
<dbReference type="GO" id="GO:0031992">
    <property type="term" value="F:energy transducer activity"/>
    <property type="evidence" value="ECO:0007669"/>
    <property type="project" value="TreeGrafter"/>
</dbReference>
<keyword evidence="6 11" id="KW-0812">Transmembrane</keyword>
<reference evidence="14 15" key="1">
    <citation type="submission" date="2018-03" db="EMBL/GenBank/DDBJ databases">
        <authorList>
            <person name="Nguyen K."/>
            <person name="Fouts D."/>
            <person name="Sutton G."/>
        </authorList>
    </citation>
    <scope>NUCLEOTIDE SEQUENCE [LARGE SCALE GENOMIC DNA]</scope>
    <source>
        <strain evidence="14 15">AU3578</strain>
    </source>
</reference>
<dbReference type="RefSeq" id="WP_011885487.1">
    <property type="nucleotide sequence ID" value="NZ_CAAAFK010000003.1"/>
</dbReference>
<dbReference type="Gene3D" id="3.30.1150.10">
    <property type="match status" value="1"/>
</dbReference>
<evidence type="ECO:0000313" key="13">
    <source>
        <dbReference type="EMBL" id="MBJ9691077.1"/>
    </source>
</evidence>
<evidence type="ECO:0000256" key="9">
    <source>
        <dbReference type="ARBA" id="ARBA00023136"/>
    </source>
</evidence>
<accession>A0A132DX76</accession>
<dbReference type="NCBIfam" id="TIGR01352">
    <property type="entry name" value="tonB_Cterm"/>
    <property type="match status" value="1"/>
</dbReference>
<evidence type="ECO:0000256" key="6">
    <source>
        <dbReference type="ARBA" id="ARBA00022692"/>
    </source>
</evidence>
<protein>
    <submittedName>
        <fullName evidence="14">Energy transducer TonB</fullName>
    </submittedName>
</protein>
<evidence type="ECO:0000256" key="7">
    <source>
        <dbReference type="ARBA" id="ARBA00022927"/>
    </source>
</evidence>
<sequence length="246" mass="25489">MQASQSAPAGIMPAASRMNPRVITVAIGVLAAHALMLTAAWLHRSAPPPKSVEVQSITAQLIPPEPIAQQVAAESIAQPAPPKPVPRVKPKAEPKPVQKAAKPTPQPLAPSPAPSPTPAPAADPTPAPAAPAAVAPAAPAATPAPARETMQVSAPKNVAALQCNFVKPDYPSMSRRRGEAGTAYVHFVVGVTGKIESVELQKSSGYPRLDDAALDAMRATTCRPYIENGQAIRAARTQPYNFGLTD</sequence>
<feature type="region of interest" description="Disordered" evidence="10">
    <location>
        <begin position="76"/>
        <end position="151"/>
    </location>
</feature>
<evidence type="ECO:0000256" key="10">
    <source>
        <dbReference type="SAM" id="MobiDB-lite"/>
    </source>
</evidence>
<dbReference type="InterPro" id="IPR006260">
    <property type="entry name" value="TonB/TolA_C"/>
</dbReference>
<dbReference type="GO" id="GO:0055085">
    <property type="term" value="P:transmembrane transport"/>
    <property type="evidence" value="ECO:0007669"/>
    <property type="project" value="InterPro"/>
</dbReference>
<organism evidence="14 15">
    <name type="scientific">Burkholderia vietnamiensis</name>
    <dbReference type="NCBI Taxonomy" id="60552"/>
    <lineage>
        <taxon>Bacteria</taxon>
        <taxon>Pseudomonadati</taxon>
        <taxon>Pseudomonadota</taxon>
        <taxon>Betaproteobacteria</taxon>
        <taxon>Burkholderiales</taxon>
        <taxon>Burkholderiaceae</taxon>
        <taxon>Burkholderia</taxon>
        <taxon>Burkholderia cepacia complex</taxon>
    </lineage>
</organism>
<keyword evidence="16" id="KW-1185">Reference proteome</keyword>
<dbReference type="AlphaFoldDB" id="A0A132DX76"/>
<keyword evidence="9 11" id="KW-0472">Membrane</keyword>
<dbReference type="Pfam" id="PF03544">
    <property type="entry name" value="TonB_C"/>
    <property type="match status" value="1"/>
</dbReference>
<dbReference type="InterPro" id="IPR051045">
    <property type="entry name" value="TonB-dependent_transducer"/>
</dbReference>
<evidence type="ECO:0000313" key="16">
    <source>
        <dbReference type="Proteomes" id="UP000808215"/>
    </source>
</evidence>
<comment type="similarity">
    <text evidence="2">Belongs to the TonB family.</text>
</comment>
<proteinExistence type="inferred from homology"/>
<dbReference type="Proteomes" id="UP000237632">
    <property type="component" value="Unassembled WGS sequence"/>
</dbReference>
<feature type="compositionally biased region" description="Pro residues" evidence="10">
    <location>
        <begin position="104"/>
        <end position="129"/>
    </location>
</feature>
<evidence type="ECO:0000256" key="4">
    <source>
        <dbReference type="ARBA" id="ARBA00022475"/>
    </source>
</evidence>
<feature type="transmembrane region" description="Helical" evidence="11">
    <location>
        <begin position="21"/>
        <end position="42"/>
    </location>
</feature>
<evidence type="ECO:0000313" key="15">
    <source>
        <dbReference type="Proteomes" id="UP000237632"/>
    </source>
</evidence>
<dbReference type="PROSITE" id="PS52015">
    <property type="entry name" value="TONB_CTD"/>
    <property type="match status" value="1"/>
</dbReference>
<keyword evidence="8 11" id="KW-1133">Transmembrane helix</keyword>
<keyword evidence="4" id="KW-1003">Cell membrane</keyword>
<keyword evidence="5" id="KW-0997">Cell inner membrane</keyword>
<dbReference type="EMBL" id="PVHK01000175">
    <property type="protein sequence ID" value="PRH39995.1"/>
    <property type="molecule type" value="Genomic_DNA"/>
</dbReference>
<keyword evidence="3" id="KW-0813">Transport</keyword>
<dbReference type="PANTHER" id="PTHR33446">
    <property type="entry name" value="PROTEIN TONB-RELATED"/>
    <property type="match status" value="1"/>
</dbReference>
<name>A0A132DX76_BURVI</name>